<sequence length="263" mass="28812">MQGVQADAAATDWRRLLQVTSIERMVRELPTYFRQGLDQARAQGAAVPPEVEAALKAAADEVFGFEGLQQAVTAHLQASLSAEQLADWLGFYATPLGRKLTAADEHAASPAFQREMMERAPQIMETLSQDASRMALLQSWLQATDAVEQATNMALQSQLALEWGLISTLPQGTARPSFDEVQSHMNAQRFAMRAQMAQMLLVHSAAAYQEFDTEELGQLLKKANSPAGRALYIEFGTRFYQTLAALSEAVGEAAGRRLGQRPV</sequence>
<proteinExistence type="predicted"/>
<protein>
    <submittedName>
        <fullName evidence="2">DUF2059 domain-containing protein</fullName>
    </submittedName>
</protein>
<accession>A0ABW3WDP4</accession>
<reference evidence="3" key="1">
    <citation type="journal article" date="2019" name="Int. J. Syst. Evol. Microbiol.">
        <title>The Global Catalogue of Microorganisms (GCM) 10K type strain sequencing project: providing services to taxonomists for standard genome sequencing and annotation.</title>
        <authorList>
            <consortium name="The Broad Institute Genomics Platform"/>
            <consortium name="The Broad Institute Genome Sequencing Center for Infectious Disease"/>
            <person name="Wu L."/>
            <person name="Ma J."/>
        </authorList>
    </citation>
    <scope>NUCLEOTIDE SEQUENCE [LARGE SCALE GENOMIC DNA]</scope>
    <source>
        <strain evidence="3">CCUG 48884</strain>
    </source>
</reference>
<dbReference type="InterPro" id="IPR018637">
    <property type="entry name" value="DUF2059"/>
</dbReference>
<gene>
    <name evidence="2" type="ORF">ACFQ4M_10700</name>
</gene>
<dbReference type="Pfam" id="PF09832">
    <property type="entry name" value="DUF2059"/>
    <property type="match status" value="1"/>
</dbReference>
<evidence type="ECO:0000313" key="2">
    <source>
        <dbReference type="EMBL" id="MFD1264051.1"/>
    </source>
</evidence>
<dbReference type="Proteomes" id="UP001597158">
    <property type="component" value="Unassembled WGS sequence"/>
</dbReference>
<comment type="caution">
    <text evidence="2">The sequence shown here is derived from an EMBL/GenBank/DDBJ whole genome shotgun (WGS) entry which is preliminary data.</text>
</comment>
<dbReference type="RefSeq" id="WP_277834508.1">
    <property type="nucleotide sequence ID" value="NZ_JARQZE010000014.1"/>
</dbReference>
<evidence type="ECO:0000259" key="1">
    <source>
        <dbReference type="Pfam" id="PF09832"/>
    </source>
</evidence>
<dbReference type="EMBL" id="JBHTMC010000023">
    <property type="protein sequence ID" value="MFD1264051.1"/>
    <property type="molecule type" value="Genomic_DNA"/>
</dbReference>
<organism evidence="2 3">
    <name type="scientific">Thauera mechernichensis</name>
    <dbReference type="NCBI Taxonomy" id="82788"/>
    <lineage>
        <taxon>Bacteria</taxon>
        <taxon>Pseudomonadati</taxon>
        <taxon>Pseudomonadota</taxon>
        <taxon>Betaproteobacteria</taxon>
        <taxon>Rhodocyclales</taxon>
        <taxon>Zoogloeaceae</taxon>
        <taxon>Thauera</taxon>
    </lineage>
</organism>
<name>A0ABW3WDP4_9RHOO</name>
<evidence type="ECO:0000313" key="3">
    <source>
        <dbReference type="Proteomes" id="UP001597158"/>
    </source>
</evidence>
<keyword evidence="3" id="KW-1185">Reference proteome</keyword>
<feature type="domain" description="DUF2059" evidence="1">
    <location>
        <begin position="68"/>
        <end position="125"/>
    </location>
</feature>